<gene>
    <name evidence="1" type="ORF">POPTR_018G061500</name>
</gene>
<protein>
    <submittedName>
        <fullName evidence="1">Uncharacterized protein</fullName>
    </submittedName>
</protein>
<reference evidence="1 2" key="1">
    <citation type="journal article" date="2006" name="Science">
        <title>The genome of black cottonwood, Populus trichocarpa (Torr. &amp; Gray).</title>
        <authorList>
            <person name="Tuskan G.A."/>
            <person name="Difazio S."/>
            <person name="Jansson S."/>
            <person name="Bohlmann J."/>
            <person name="Grigoriev I."/>
            <person name="Hellsten U."/>
            <person name="Putnam N."/>
            <person name="Ralph S."/>
            <person name="Rombauts S."/>
            <person name="Salamov A."/>
            <person name="Schein J."/>
            <person name="Sterck L."/>
            <person name="Aerts A."/>
            <person name="Bhalerao R.R."/>
            <person name="Bhalerao R.P."/>
            <person name="Blaudez D."/>
            <person name="Boerjan W."/>
            <person name="Brun A."/>
            <person name="Brunner A."/>
            <person name="Busov V."/>
            <person name="Campbell M."/>
            <person name="Carlson J."/>
            <person name="Chalot M."/>
            <person name="Chapman J."/>
            <person name="Chen G.L."/>
            <person name="Cooper D."/>
            <person name="Coutinho P.M."/>
            <person name="Couturier J."/>
            <person name="Covert S."/>
            <person name="Cronk Q."/>
            <person name="Cunningham R."/>
            <person name="Davis J."/>
            <person name="Degroeve S."/>
            <person name="Dejardin A."/>
            <person name="Depamphilis C."/>
            <person name="Detter J."/>
            <person name="Dirks B."/>
            <person name="Dubchak I."/>
            <person name="Duplessis S."/>
            <person name="Ehlting J."/>
            <person name="Ellis B."/>
            <person name="Gendler K."/>
            <person name="Goodstein D."/>
            <person name="Gribskov M."/>
            <person name="Grimwood J."/>
            <person name="Groover A."/>
            <person name="Gunter L."/>
            <person name="Hamberger B."/>
            <person name="Heinze B."/>
            <person name="Helariutta Y."/>
            <person name="Henrissat B."/>
            <person name="Holligan D."/>
            <person name="Holt R."/>
            <person name="Huang W."/>
            <person name="Islam-Faridi N."/>
            <person name="Jones S."/>
            <person name="Jones-Rhoades M."/>
            <person name="Jorgensen R."/>
            <person name="Joshi C."/>
            <person name="Kangasjarvi J."/>
            <person name="Karlsson J."/>
            <person name="Kelleher C."/>
            <person name="Kirkpatrick R."/>
            <person name="Kirst M."/>
            <person name="Kohler A."/>
            <person name="Kalluri U."/>
            <person name="Larimer F."/>
            <person name="Leebens-Mack J."/>
            <person name="Leple J.C."/>
            <person name="Locascio P."/>
            <person name="Lou Y."/>
            <person name="Lucas S."/>
            <person name="Martin F."/>
            <person name="Montanini B."/>
            <person name="Napoli C."/>
            <person name="Nelson D.R."/>
            <person name="Nelson C."/>
            <person name="Nieminen K."/>
            <person name="Nilsson O."/>
            <person name="Pereda V."/>
            <person name="Peter G."/>
            <person name="Philippe R."/>
            <person name="Pilate G."/>
            <person name="Poliakov A."/>
            <person name="Razumovskaya J."/>
            <person name="Richardson P."/>
            <person name="Rinaldi C."/>
            <person name="Ritland K."/>
            <person name="Rouze P."/>
            <person name="Ryaboy D."/>
            <person name="Schmutz J."/>
            <person name="Schrader J."/>
            <person name="Segerman B."/>
            <person name="Shin H."/>
            <person name="Siddiqui A."/>
            <person name="Sterky F."/>
            <person name="Terry A."/>
            <person name="Tsai C.J."/>
            <person name="Uberbacher E."/>
            <person name="Unneberg P."/>
            <person name="Vahala J."/>
            <person name="Wall K."/>
            <person name="Wessler S."/>
            <person name="Yang G."/>
            <person name="Yin T."/>
            <person name="Douglas C."/>
            <person name="Marra M."/>
            <person name="Sandberg G."/>
            <person name="Van de Peer Y."/>
            <person name="Rokhsar D."/>
        </authorList>
    </citation>
    <scope>NUCLEOTIDE SEQUENCE [LARGE SCALE GENOMIC DNA]</scope>
    <source>
        <strain evidence="2">cv. Nisqually</strain>
    </source>
</reference>
<accession>B9INE1</accession>
<organism evidence="1 2">
    <name type="scientific">Populus trichocarpa</name>
    <name type="common">Western balsam poplar</name>
    <name type="synonym">Populus balsamifera subsp. trichocarpa</name>
    <dbReference type="NCBI Taxonomy" id="3694"/>
    <lineage>
        <taxon>Eukaryota</taxon>
        <taxon>Viridiplantae</taxon>
        <taxon>Streptophyta</taxon>
        <taxon>Embryophyta</taxon>
        <taxon>Tracheophyta</taxon>
        <taxon>Spermatophyta</taxon>
        <taxon>Magnoliopsida</taxon>
        <taxon>eudicotyledons</taxon>
        <taxon>Gunneridae</taxon>
        <taxon>Pentapetalae</taxon>
        <taxon>rosids</taxon>
        <taxon>fabids</taxon>
        <taxon>Malpighiales</taxon>
        <taxon>Salicaceae</taxon>
        <taxon>Saliceae</taxon>
        <taxon>Populus</taxon>
    </lineage>
</organism>
<dbReference type="Proteomes" id="UP000006729">
    <property type="component" value="Chromosome 18"/>
</dbReference>
<keyword evidence="2" id="KW-1185">Reference proteome</keyword>
<name>B9INE1_POPTR</name>
<evidence type="ECO:0000313" key="2">
    <source>
        <dbReference type="Proteomes" id="UP000006729"/>
    </source>
</evidence>
<dbReference type="EMBL" id="CM009307">
    <property type="protein sequence ID" value="PNS92929.1"/>
    <property type="molecule type" value="Genomic_DNA"/>
</dbReference>
<dbReference type="AlphaFoldDB" id="B9INE1"/>
<proteinExistence type="predicted"/>
<sequence length="117" mass="13260">MRIQLQEMLHGYGAKFSQYFDENKGPTEGPVWLMSFGSIVELDEGSRIKPDLLQYMPITPDSPLHANVQHSRSMDHNIKCSTCNVFCHILATCLNNNDKAPMTGEAKRKNGWDYLSV</sequence>
<dbReference type="InParanoid" id="B9INE1"/>
<dbReference type="HOGENOM" id="CLU_2088945_0_0_1"/>
<evidence type="ECO:0000313" key="1">
    <source>
        <dbReference type="EMBL" id="PNS92929.1"/>
    </source>
</evidence>